<dbReference type="OrthoDB" id="9798835at2"/>
<dbReference type="EMBL" id="AP019822">
    <property type="protein sequence ID" value="BBM35252.1"/>
    <property type="molecule type" value="Genomic_DNA"/>
</dbReference>
<dbReference type="Pfam" id="PF12840">
    <property type="entry name" value="HTH_20"/>
    <property type="match status" value="1"/>
</dbReference>
<dbReference type="InterPro" id="IPR036388">
    <property type="entry name" value="WH-like_DNA-bd_sf"/>
</dbReference>
<dbReference type="KEGG" id="lgo:JCM16774_0159"/>
<dbReference type="InterPro" id="IPR001845">
    <property type="entry name" value="HTH_ArsR_DNA-bd_dom"/>
</dbReference>
<dbReference type="InterPro" id="IPR011991">
    <property type="entry name" value="ArsR-like_HTH"/>
</dbReference>
<proteinExistence type="predicted"/>
<dbReference type="PRINTS" id="PR00778">
    <property type="entry name" value="HTHARSR"/>
</dbReference>
<evidence type="ECO:0000313" key="2">
    <source>
        <dbReference type="Proteomes" id="UP000321606"/>
    </source>
</evidence>
<dbReference type="InterPro" id="IPR036390">
    <property type="entry name" value="WH_DNA-bd_sf"/>
</dbReference>
<evidence type="ECO:0000313" key="1">
    <source>
        <dbReference type="EMBL" id="BBM35252.1"/>
    </source>
</evidence>
<dbReference type="STRING" id="714315.GCA_000516535_00172"/>
<dbReference type="SUPFAM" id="SSF46785">
    <property type="entry name" value="Winged helix' DNA-binding domain"/>
    <property type="match status" value="1"/>
</dbReference>
<dbReference type="RefSeq" id="WP_006808455.1">
    <property type="nucleotide sequence ID" value="NZ_AP019822.1"/>
</dbReference>
<protein>
    <submittedName>
        <fullName evidence="1">Uncharacterized protein</fullName>
    </submittedName>
</protein>
<reference evidence="1 2" key="1">
    <citation type="submission" date="2019-07" db="EMBL/GenBank/DDBJ databases">
        <title>Complete Genome Sequence of Leptotrichia goodfellowii Strain JCM 16774.</title>
        <authorList>
            <person name="Watanabe S."/>
            <person name="Cui L."/>
        </authorList>
    </citation>
    <scope>NUCLEOTIDE SEQUENCE [LARGE SCALE GENOMIC DNA]</scope>
    <source>
        <strain evidence="1 2">JCM16774</strain>
    </source>
</reference>
<dbReference type="AlphaFoldDB" id="A0A510J7K3"/>
<accession>A0A510J7K3</accession>
<organism evidence="1 2">
    <name type="scientific">Pseudoleptotrichia goodfellowii</name>
    <dbReference type="NCBI Taxonomy" id="157692"/>
    <lineage>
        <taxon>Bacteria</taxon>
        <taxon>Fusobacteriati</taxon>
        <taxon>Fusobacteriota</taxon>
        <taxon>Fusobacteriia</taxon>
        <taxon>Fusobacteriales</taxon>
        <taxon>Leptotrichiaceae</taxon>
        <taxon>Pseudoleptotrichia</taxon>
    </lineage>
</organism>
<dbReference type="GO" id="GO:0003700">
    <property type="term" value="F:DNA-binding transcription factor activity"/>
    <property type="evidence" value="ECO:0007669"/>
    <property type="project" value="InterPro"/>
</dbReference>
<gene>
    <name evidence="1" type="ORF">JCM16774_0159</name>
</gene>
<dbReference type="PROSITE" id="PS50987">
    <property type="entry name" value="HTH_ARSR_2"/>
    <property type="match status" value="1"/>
</dbReference>
<name>A0A510J7K3_9FUSO</name>
<dbReference type="CDD" id="cd00090">
    <property type="entry name" value="HTH_ARSR"/>
    <property type="match status" value="1"/>
</dbReference>
<dbReference type="SMART" id="SM00418">
    <property type="entry name" value="HTH_ARSR"/>
    <property type="match status" value="1"/>
</dbReference>
<sequence length="106" mass="12197">MDKLLHPNIEDVTLEGLLHALSDPIRLEIFRRLYSSEEEGKCGCFVDLGKKNNLSHHFKVLRESGVIKVRIDGRNRFISTRKDEINKKFPGLLSSIYNGCEENKLL</sequence>
<dbReference type="Proteomes" id="UP000321606">
    <property type="component" value="Chromosome"/>
</dbReference>
<dbReference type="Gene3D" id="1.10.10.10">
    <property type="entry name" value="Winged helix-like DNA-binding domain superfamily/Winged helix DNA-binding domain"/>
    <property type="match status" value="1"/>
</dbReference>